<dbReference type="HOGENOM" id="CLU_003182_13_1_6"/>
<evidence type="ECO:0000259" key="6">
    <source>
        <dbReference type="PROSITE" id="PS50801"/>
    </source>
</evidence>
<dbReference type="PANTHER" id="PTHR11814">
    <property type="entry name" value="SULFATE TRANSPORTER"/>
    <property type="match status" value="1"/>
</dbReference>
<feature type="domain" description="STAS" evidence="6">
    <location>
        <begin position="456"/>
        <end position="566"/>
    </location>
</feature>
<organism evidence="7 8">
    <name type="scientific">Colwellia psychrerythraea (strain 34H / ATCC BAA-681)</name>
    <name type="common">Vibrio psychroerythus</name>
    <dbReference type="NCBI Taxonomy" id="167879"/>
    <lineage>
        <taxon>Bacteria</taxon>
        <taxon>Pseudomonadati</taxon>
        <taxon>Pseudomonadota</taxon>
        <taxon>Gammaproteobacteria</taxon>
        <taxon>Alteromonadales</taxon>
        <taxon>Colwelliaceae</taxon>
        <taxon>Colwellia</taxon>
    </lineage>
</organism>
<dbReference type="SUPFAM" id="SSF52091">
    <property type="entry name" value="SpoIIaa-like"/>
    <property type="match status" value="1"/>
</dbReference>
<dbReference type="AlphaFoldDB" id="Q47X32"/>
<dbReference type="STRING" id="167879.CPS_3980"/>
<dbReference type="InterPro" id="IPR002645">
    <property type="entry name" value="STAS_dom"/>
</dbReference>
<keyword evidence="3 5" id="KW-1133">Transmembrane helix</keyword>
<feature type="transmembrane region" description="Helical" evidence="5">
    <location>
        <begin position="57"/>
        <end position="74"/>
    </location>
</feature>
<dbReference type="RefSeq" id="WP_011044724.1">
    <property type="nucleotide sequence ID" value="NC_003910.7"/>
</dbReference>
<evidence type="ECO:0000313" key="7">
    <source>
        <dbReference type="EMBL" id="AAZ24331.1"/>
    </source>
</evidence>
<dbReference type="PROSITE" id="PS50801">
    <property type="entry name" value="STAS"/>
    <property type="match status" value="1"/>
</dbReference>
<evidence type="ECO:0000256" key="3">
    <source>
        <dbReference type="ARBA" id="ARBA00022989"/>
    </source>
</evidence>
<keyword evidence="4 5" id="KW-0472">Membrane</keyword>
<sequence>MSRAYTGALSYPQKIVIILLNKISSQHLKGDIFGGLTAAVIALPLALAFGVSSGAGAIAGVYGAIFVGFFAALFGGTATQISGPTGPMSVVMALVFTQLIGSHPDTGLVLAFTCVILAGLFQILFGLLKLGKYFVMVPYPVISGFMTGIGIIIILLQISPLLGSAGDSNALAALMNIPNALSQQNTLATVLGVITLLLMIYWPEKWTKIIPAPLFALITLTVISATFFSQQGISVIGEIPTGFPSLSMPSLSLESLSQVSYFAFLLAVLGAIDSLLTSMVADTLTETHHDSDKELIGQGIANTIAGFFGALPGAGATMRTAINIRAGGKTALSGIIHSITLLIVILWAGDYAQYIPHTVLAGMLIKVGLDIIDWRFIFQIKKVGLFSATLMLLVLLLTVFVDLITAVLVGMFIANLVTLDRLTHIQLDNITFKRGDELLSEISSNETNIALTDDIQNNLSKSLANTLLLEIDGPVSFAVSRELSRRFTENLAFTTLVIDLSNAKLIGTTTAIMITDLIDRTKSKEKTVLVITGNEKINQSLDKLSLATLLDKKYQFTNREQALQTLI</sequence>
<reference evidence="7" key="1">
    <citation type="journal article" date="2005" name="Proc. Natl. Acad. Sci. U.S.A.">
        <title>The psychrophilic lifestyle as revealed by the genome sequence of Colwellia psychrerythraea 34H through genomic and proteomic analyses.</title>
        <authorList>
            <person name="Methe B.A."/>
            <person name="Nelson K.E."/>
            <person name="Deming J.W."/>
            <person name="Momen B."/>
            <person name="Melamud E."/>
            <person name="Zhang X."/>
            <person name="Moult J."/>
            <person name="Madupu R."/>
            <person name="Nelson W.C."/>
            <person name="Dodson R.J."/>
            <person name="Brinkac L.M."/>
            <person name="Daugherty S.C."/>
            <person name="Durkin A.S."/>
            <person name="DeBoy R.T."/>
            <person name="Kolonay J.F."/>
            <person name="Sullivan S.A."/>
            <person name="Zhou L."/>
            <person name="Davidsen T.M."/>
            <person name="Wu M."/>
            <person name="Huston A.L."/>
            <person name="Lewis M."/>
            <person name="Weaver B."/>
            <person name="Weidman J.F."/>
            <person name="Khouri H."/>
            <person name="Utterback T.R."/>
            <person name="Feldblyum T.V."/>
            <person name="Fraser C.M."/>
        </authorList>
    </citation>
    <scope>NUCLEOTIDE SEQUENCE [LARGE SCALE GENOMIC DNA]</scope>
    <source>
        <strain evidence="7">34H</strain>
    </source>
</reference>
<dbReference type="Gene3D" id="3.30.750.24">
    <property type="entry name" value="STAS domain"/>
    <property type="match status" value="1"/>
</dbReference>
<comment type="subcellular location">
    <subcellularLocation>
        <location evidence="1">Membrane</location>
        <topology evidence="1">Multi-pass membrane protein</topology>
    </subcellularLocation>
</comment>
<evidence type="ECO:0000256" key="2">
    <source>
        <dbReference type="ARBA" id="ARBA00022692"/>
    </source>
</evidence>
<feature type="transmembrane region" description="Helical" evidence="5">
    <location>
        <begin position="140"/>
        <end position="162"/>
    </location>
</feature>
<evidence type="ECO:0000256" key="1">
    <source>
        <dbReference type="ARBA" id="ARBA00004141"/>
    </source>
</evidence>
<feature type="transmembrane region" description="Helical" evidence="5">
    <location>
        <begin position="384"/>
        <end position="413"/>
    </location>
</feature>
<dbReference type="InterPro" id="IPR001902">
    <property type="entry name" value="SLC26A/SulP_fam"/>
</dbReference>
<gene>
    <name evidence="7" type="ordered locus">CPS_3980</name>
</gene>
<dbReference type="InterPro" id="IPR011547">
    <property type="entry name" value="SLC26A/SulP_dom"/>
</dbReference>
<dbReference type="InterPro" id="IPR036513">
    <property type="entry name" value="STAS_dom_sf"/>
</dbReference>
<dbReference type="Pfam" id="PF00916">
    <property type="entry name" value="Sulfate_transp"/>
    <property type="match status" value="1"/>
</dbReference>
<dbReference type="EMBL" id="CP000083">
    <property type="protein sequence ID" value="AAZ24331.1"/>
    <property type="molecule type" value="Genomic_DNA"/>
</dbReference>
<dbReference type="GO" id="GO:0055085">
    <property type="term" value="P:transmembrane transport"/>
    <property type="evidence" value="ECO:0007669"/>
    <property type="project" value="InterPro"/>
</dbReference>
<dbReference type="KEGG" id="cps:CPS_3980"/>
<feature type="transmembrane region" description="Helical" evidence="5">
    <location>
        <begin position="107"/>
        <end position="128"/>
    </location>
</feature>
<feature type="transmembrane region" description="Helical" evidence="5">
    <location>
        <begin position="256"/>
        <end position="276"/>
    </location>
</feature>
<dbReference type="Pfam" id="PF01740">
    <property type="entry name" value="STAS"/>
    <property type="match status" value="1"/>
</dbReference>
<accession>Q47X32</accession>
<keyword evidence="2 5" id="KW-0812">Transmembrane</keyword>
<name>Q47X32_COLP3</name>
<feature type="transmembrane region" description="Helical" evidence="5">
    <location>
        <begin position="354"/>
        <end position="372"/>
    </location>
</feature>
<evidence type="ECO:0000256" key="4">
    <source>
        <dbReference type="ARBA" id="ARBA00023136"/>
    </source>
</evidence>
<protein>
    <submittedName>
        <fullName evidence="7">Sulfate permease family protein</fullName>
    </submittedName>
</protein>
<dbReference type="Proteomes" id="UP000000547">
    <property type="component" value="Chromosome"/>
</dbReference>
<feature type="transmembrane region" description="Helical" evidence="5">
    <location>
        <begin position="214"/>
        <end position="236"/>
    </location>
</feature>
<evidence type="ECO:0000256" key="5">
    <source>
        <dbReference type="SAM" id="Phobius"/>
    </source>
</evidence>
<evidence type="ECO:0000313" key="8">
    <source>
        <dbReference type="Proteomes" id="UP000000547"/>
    </source>
</evidence>
<feature type="transmembrane region" description="Helical" evidence="5">
    <location>
        <begin position="182"/>
        <end position="202"/>
    </location>
</feature>
<dbReference type="GO" id="GO:0016020">
    <property type="term" value="C:membrane"/>
    <property type="evidence" value="ECO:0007669"/>
    <property type="project" value="UniProtKB-SubCell"/>
</dbReference>
<feature type="transmembrane region" description="Helical" evidence="5">
    <location>
        <begin position="330"/>
        <end position="348"/>
    </location>
</feature>
<proteinExistence type="predicted"/>
<feature type="transmembrane region" description="Helical" evidence="5">
    <location>
        <begin position="32"/>
        <end position="51"/>
    </location>
</feature>